<feature type="signal peptide" evidence="11">
    <location>
        <begin position="1"/>
        <end position="29"/>
    </location>
</feature>
<dbReference type="Gene3D" id="3.30.70.80">
    <property type="entry name" value="Peptidase S8 propeptide/proteinase inhibitor I9"/>
    <property type="match status" value="1"/>
</dbReference>
<dbReference type="InterPro" id="IPR037045">
    <property type="entry name" value="S8pro/Inhibitor_I9_sf"/>
</dbReference>
<keyword evidence="8" id="KW-0325">Glycoprotein</keyword>
<evidence type="ECO:0000256" key="5">
    <source>
        <dbReference type="ARBA" id="ARBA00022729"/>
    </source>
</evidence>
<dbReference type="PROSITE" id="PS00137">
    <property type="entry name" value="SUBTILASE_HIS"/>
    <property type="match status" value="1"/>
</dbReference>
<dbReference type="InterPro" id="IPR034197">
    <property type="entry name" value="Peptidases_S8_3"/>
</dbReference>
<dbReference type="Pfam" id="PF17766">
    <property type="entry name" value="fn3_6"/>
    <property type="match status" value="1"/>
</dbReference>
<feature type="domain" description="Subtilisin-like protease fibronectin type-III" evidence="15">
    <location>
        <begin position="655"/>
        <end position="755"/>
    </location>
</feature>
<feature type="domain" description="Inhibitor I9" evidence="14">
    <location>
        <begin position="39"/>
        <end position="129"/>
    </location>
</feature>
<dbReference type="InterPro" id="IPR022398">
    <property type="entry name" value="Peptidase_S8_His-AS"/>
</dbReference>
<keyword evidence="17" id="KW-1185">Reference proteome</keyword>
<feature type="domain" description="PA" evidence="13">
    <location>
        <begin position="383"/>
        <end position="460"/>
    </location>
</feature>
<evidence type="ECO:0000256" key="2">
    <source>
        <dbReference type="ARBA" id="ARBA00011073"/>
    </source>
</evidence>
<comment type="subcellular location">
    <subcellularLocation>
        <location evidence="1">Secreted</location>
    </subcellularLocation>
</comment>
<evidence type="ECO:0000256" key="10">
    <source>
        <dbReference type="PROSITE-ProRule" id="PRU01240"/>
    </source>
</evidence>
<evidence type="ECO:0000256" key="3">
    <source>
        <dbReference type="ARBA" id="ARBA00022525"/>
    </source>
</evidence>
<evidence type="ECO:0000256" key="1">
    <source>
        <dbReference type="ARBA" id="ARBA00004613"/>
    </source>
</evidence>
<keyword evidence="3" id="KW-0964">Secreted</keyword>
<dbReference type="Gene3D" id="3.50.30.30">
    <property type="match status" value="1"/>
</dbReference>
<evidence type="ECO:0000256" key="11">
    <source>
        <dbReference type="SAM" id="SignalP"/>
    </source>
</evidence>
<evidence type="ECO:0000313" key="16">
    <source>
        <dbReference type="EMBL" id="KAE8038092.1"/>
    </source>
</evidence>
<evidence type="ECO:0000259" key="13">
    <source>
        <dbReference type="Pfam" id="PF02225"/>
    </source>
</evidence>
<feature type="active site" description="Charge relay system" evidence="9 10">
    <location>
        <position position="164"/>
    </location>
</feature>
<dbReference type="CDD" id="cd04852">
    <property type="entry name" value="Peptidases_S8_3"/>
    <property type="match status" value="1"/>
</dbReference>
<accession>A0A660KNW5</accession>
<keyword evidence="4 10" id="KW-0645">Protease</keyword>
<feature type="domain" description="Peptidase S8/S53" evidence="12">
    <location>
        <begin position="155"/>
        <end position="573"/>
    </location>
</feature>
<reference evidence="16 17" key="1">
    <citation type="submission" date="2019-06" db="EMBL/GenBank/DDBJ databases">
        <title>A chromosomal-level reference genome of Carpinus fangiana (Coryloideae, Betulaceae).</title>
        <authorList>
            <person name="Yang X."/>
            <person name="Wang Z."/>
            <person name="Zhang L."/>
            <person name="Hao G."/>
            <person name="Liu J."/>
            <person name="Yang Y."/>
        </authorList>
    </citation>
    <scope>NUCLEOTIDE SEQUENCE [LARGE SCALE GENOMIC DNA]</scope>
    <source>
        <strain evidence="16">Cfa_2016G</strain>
        <tissue evidence="16">Leaf</tissue>
    </source>
</reference>
<dbReference type="Proteomes" id="UP000327013">
    <property type="component" value="Chromosome 4"/>
</dbReference>
<dbReference type="GO" id="GO:0004252">
    <property type="term" value="F:serine-type endopeptidase activity"/>
    <property type="evidence" value="ECO:0007669"/>
    <property type="project" value="UniProtKB-UniRule"/>
</dbReference>
<dbReference type="InterPro" id="IPR045051">
    <property type="entry name" value="SBT"/>
</dbReference>
<evidence type="ECO:0000256" key="6">
    <source>
        <dbReference type="ARBA" id="ARBA00022801"/>
    </source>
</evidence>
<dbReference type="InterPro" id="IPR000209">
    <property type="entry name" value="Peptidase_S8/S53_dom"/>
</dbReference>
<feature type="chain" id="PRO_5024909776" description="Inhibitor I9 domain-containing protein" evidence="11">
    <location>
        <begin position="30"/>
        <end position="758"/>
    </location>
</feature>
<dbReference type="InterPro" id="IPR003137">
    <property type="entry name" value="PA_domain"/>
</dbReference>
<evidence type="ECO:0000313" key="17">
    <source>
        <dbReference type="Proteomes" id="UP000327013"/>
    </source>
</evidence>
<dbReference type="InterPro" id="IPR023827">
    <property type="entry name" value="Peptidase_S8_Asp-AS"/>
</dbReference>
<dbReference type="GO" id="GO:0009610">
    <property type="term" value="P:response to symbiotic fungus"/>
    <property type="evidence" value="ECO:0007669"/>
    <property type="project" value="UniProtKB-ARBA"/>
</dbReference>
<dbReference type="PROSITE" id="PS51892">
    <property type="entry name" value="SUBTILASE"/>
    <property type="match status" value="1"/>
</dbReference>
<comment type="similarity">
    <text evidence="2 10">Belongs to the peptidase S8 family.</text>
</comment>
<dbReference type="FunFam" id="3.40.50.200:FF:000006">
    <property type="entry name" value="Subtilisin-like protease SBT1.5"/>
    <property type="match status" value="1"/>
</dbReference>
<evidence type="ECO:0000256" key="8">
    <source>
        <dbReference type="ARBA" id="ARBA00023180"/>
    </source>
</evidence>
<dbReference type="PRINTS" id="PR00723">
    <property type="entry name" value="SUBTILISIN"/>
</dbReference>
<feature type="active site" description="Charge relay system" evidence="9 10">
    <location>
        <position position="537"/>
    </location>
</feature>
<evidence type="ECO:0000256" key="7">
    <source>
        <dbReference type="ARBA" id="ARBA00022825"/>
    </source>
</evidence>
<evidence type="ECO:0000259" key="15">
    <source>
        <dbReference type="Pfam" id="PF17766"/>
    </source>
</evidence>
<organism evidence="16 17">
    <name type="scientific">Carpinus fangiana</name>
    <dbReference type="NCBI Taxonomy" id="176857"/>
    <lineage>
        <taxon>Eukaryota</taxon>
        <taxon>Viridiplantae</taxon>
        <taxon>Streptophyta</taxon>
        <taxon>Embryophyta</taxon>
        <taxon>Tracheophyta</taxon>
        <taxon>Spermatophyta</taxon>
        <taxon>Magnoliopsida</taxon>
        <taxon>eudicotyledons</taxon>
        <taxon>Gunneridae</taxon>
        <taxon>Pentapetalae</taxon>
        <taxon>rosids</taxon>
        <taxon>fabids</taxon>
        <taxon>Fagales</taxon>
        <taxon>Betulaceae</taxon>
        <taxon>Carpinus</taxon>
    </lineage>
</organism>
<dbReference type="AlphaFoldDB" id="A0A660KNW5"/>
<keyword evidence="5 11" id="KW-0732">Signal</keyword>
<dbReference type="Gene3D" id="2.60.40.2310">
    <property type="match status" value="1"/>
</dbReference>
<gene>
    <name evidence="16" type="ORF">FH972_010635</name>
</gene>
<dbReference type="Pfam" id="PF02225">
    <property type="entry name" value="PA"/>
    <property type="match status" value="1"/>
</dbReference>
<dbReference type="Gene3D" id="3.40.50.200">
    <property type="entry name" value="Peptidase S8/S53 domain"/>
    <property type="match status" value="1"/>
</dbReference>
<dbReference type="InterPro" id="IPR041469">
    <property type="entry name" value="Subtilisin-like_FN3"/>
</dbReference>
<feature type="active site" description="Charge relay system" evidence="9 10">
    <location>
        <position position="224"/>
    </location>
</feature>
<dbReference type="InterPro" id="IPR036852">
    <property type="entry name" value="Peptidase_S8/S53_dom_sf"/>
</dbReference>
<keyword evidence="6 10" id="KW-0378">Hydrolase</keyword>
<evidence type="ECO:0000259" key="14">
    <source>
        <dbReference type="Pfam" id="PF05922"/>
    </source>
</evidence>
<evidence type="ECO:0008006" key="18">
    <source>
        <dbReference type="Google" id="ProtNLM"/>
    </source>
</evidence>
<dbReference type="Pfam" id="PF05922">
    <property type="entry name" value="Inhibitor_I9"/>
    <property type="match status" value="1"/>
</dbReference>
<dbReference type="SUPFAM" id="SSF52743">
    <property type="entry name" value="Subtilisin-like"/>
    <property type="match status" value="1"/>
</dbReference>
<name>A0A660KNW5_9ROSI</name>
<dbReference type="OrthoDB" id="206201at2759"/>
<dbReference type="PROSITE" id="PS00136">
    <property type="entry name" value="SUBTILASE_ASP"/>
    <property type="match status" value="1"/>
</dbReference>
<dbReference type="CDD" id="cd02120">
    <property type="entry name" value="PA_subtilisin_like"/>
    <property type="match status" value="1"/>
</dbReference>
<dbReference type="Pfam" id="PF00082">
    <property type="entry name" value="Peptidase_S8"/>
    <property type="match status" value="1"/>
</dbReference>
<evidence type="ECO:0000256" key="9">
    <source>
        <dbReference type="PIRSR" id="PIRSR615500-1"/>
    </source>
</evidence>
<dbReference type="InterPro" id="IPR015500">
    <property type="entry name" value="Peptidase_S8_subtilisin-rel"/>
</dbReference>
<proteinExistence type="inferred from homology"/>
<dbReference type="EMBL" id="CM017324">
    <property type="protein sequence ID" value="KAE8038092.1"/>
    <property type="molecule type" value="Genomic_DNA"/>
</dbReference>
<evidence type="ECO:0000256" key="4">
    <source>
        <dbReference type="ARBA" id="ARBA00022670"/>
    </source>
</evidence>
<dbReference type="PANTHER" id="PTHR10795">
    <property type="entry name" value="PROPROTEIN CONVERTASE SUBTILISIN/KEXIN"/>
    <property type="match status" value="1"/>
</dbReference>
<dbReference type="InterPro" id="IPR010259">
    <property type="entry name" value="S8pro/Inhibitor_I9"/>
</dbReference>
<protein>
    <recommendedName>
        <fullName evidence="18">Inhibitor I9 domain-containing protein</fullName>
    </recommendedName>
</protein>
<sequence>MEKKCGLLQALMVVTSLVFSLIFMPTVLAEEESSNFQIYIVHVEKPKERKTSMENSDDIESWYASFLPDDDLNNNKRMEEGEEQEPRMVYSYRNVVSGFAARLTAEEVKAMETKDGFISARPERILQLQTTYTPEFMGLKKTDRQAGFWEKSNFGKGMIIGVLDTGILPTHPSFSDLGMRPPPMRWKGTCEFNGTNCNNKIIGAKVFQTGKKVTGPGPFDVEGHGTHVASIAAGNFVDNANSFGNAKGTAAGMAPHAHLAIYKVCSGNGCPESDILAGFESAIEDGVDVLSISFGAASLPYYQDYIALGAFHAIQNGILVSSAGGNRGPGRSTVQNEAPWFLTVGASTVDRSIRATVKLGSGDEYDGESLFQPQDFNSNKLLRLVFPRGNGCSRNTLKDMDVEGKVVFCAPAVENNANAVLDAGGAAAIFMNPEINGYTLQPAHPALPTTWVSYVAGLRIQEYMNAHAYPKATILFKGTVIGDSSAPTVAAFSSRGPTKQNPGIMKPDIIGPGVNILVPGKSNSNSLSTFNIISGTSMACPHLSGIAALLKSSHPDWSPATIKSAIMTTADTLNLGENPIMDELHLFADVFTAGAGQVNPSRANDPGLVYDIQPDDYIPFLCGLNYPDQMIGLILHWQGGEDIQCASVNSIPAAQLNYPSFTVTMGPNRENQTYTRTVTNVGPANSLYTLEVLSPNGIGGLEISPKEIKFTEVYQKVTYTVTFIPSNHTVRPLGYAQGYLQWVSGQRNVRSLIAVTYV</sequence>
<evidence type="ECO:0000259" key="12">
    <source>
        <dbReference type="Pfam" id="PF00082"/>
    </source>
</evidence>
<dbReference type="GO" id="GO:0009609">
    <property type="term" value="P:response to symbiotic bacterium"/>
    <property type="evidence" value="ECO:0007669"/>
    <property type="project" value="UniProtKB-ARBA"/>
</dbReference>
<keyword evidence="7 10" id="KW-0720">Serine protease</keyword>
<dbReference type="GO" id="GO:0006508">
    <property type="term" value="P:proteolysis"/>
    <property type="evidence" value="ECO:0007669"/>
    <property type="project" value="UniProtKB-KW"/>
</dbReference>
<dbReference type="GO" id="GO:0005576">
    <property type="term" value="C:extracellular region"/>
    <property type="evidence" value="ECO:0007669"/>
    <property type="project" value="UniProtKB-SubCell"/>
</dbReference>